<dbReference type="RefSeq" id="WP_338180655.1">
    <property type="nucleotide sequence ID" value="NZ_JAEKNQ010000044.1"/>
</dbReference>
<dbReference type="PANTHER" id="PTHR36440">
    <property type="entry name" value="PUTATIVE (AFU_ORTHOLOGUE AFUA_8G07350)-RELATED"/>
    <property type="match status" value="1"/>
</dbReference>
<dbReference type="InterPro" id="IPR013096">
    <property type="entry name" value="Cupin_2"/>
</dbReference>
<comment type="caution">
    <text evidence="2">The sequence shown here is derived from an EMBL/GenBank/DDBJ whole genome shotgun (WGS) entry which is preliminary data.</text>
</comment>
<dbReference type="SUPFAM" id="SSF51182">
    <property type="entry name" value="RmlC-like cupins"/>
    <property type="match status" value="1"/>
</dbReference>
<evidence type="ECO:0000313" key="2">
    <source>
        <dbReference type="EMBL" id="MBJ7603900.1"/>
    </source>
</evidence>
<dbReference type="PANTHER" id="PTHR36440:SF1">
    <property type="entry name" value="PUTATIVE (AFU_ORTHOLOGUE AFUA_8G07350)-RELATED"/>
    <property type="match status" value="1"/>
</dbReference>
<reference evidence="2 3" key="1">
    <citation type="submission" date="2020-10" db="EMBL/GenBank/DDBJ databases">
        <title>Ca. Dormibacterota MAGs.</title>
        <authorList>
            <person name="Montgomery K."/>
        </authorList>
    </citation>
    <scope>NUCLEOTIDE SEQUENCE [LARGE SCALE GENOMIC DNA]</scope>
    <source>
        <strain evidence="2">SC8811_S16_3</strain>
    </source>
</reference>
<dbReference type="Proteomes" id="UP000620075">
    <property type="component" value="Unassembled WGS sequence"/>
</dbReference>
<evidence type="ECO:0000313" key="3">
    <source>
        <dbReference type="Proteomes" id="UP000620075"/>
    </source>
</evidence>
<sequence>MAAETTAGGSPIHRHADAGAVIWAMGNRFTLKLRSAETAGALSMQEVVAPVGTAPPLHTHHREAEVFVLYEGRMIYRAGEETFELTPGSSIYLPSGVPHAFRVVGSDAAKFLALTFPGGLENLYEEIGRPAPGPGLPDLPTQEEIAAWLQAGPKYGLEVNGPPLPETEV</sequence>
<dbReference type="InterPro" id="IPR053146">
    <property type="entry name" value="QDO-like"/>
</dbReference>
<dbReference type="InterPro" id="IPR011051">
    <property type="entry name" value="RmlC_Cupin_sf"/>
</dbReference>
<dbReference type="Pfam" id="PF07883">
    <property type="entry name" value="Cupin_2"/>
    <property type="match status" value="1"/>
</dbReference>
<feature type="domain" description="Cupin type-2" evidence="1">
    <location>
        <begin position="47"/>
        <end position="113"/>
    </location>
</feature>
<dbReference type="Gene3D" id="2.60.120.10">
    <property type="entry name" value="Jelly Rolls"/>
    <property type="match status" value="1"/>
</dbReference>
<dbReference type="AlphaFoldDB" id="A0A934KKU5"/>
<proteinExistence type="predicted"/>
<protein>
    <submittedName>
        <fullName evidence="2">Cupin domain-containing protein</fullName>
    </submittedName>
</protein>
<dbReference type="EMBL" id="JAEKNQ010000044">
    <property type="protein sequence ID" value="MBJ7603900.1"/>
    <property type="molecule type" value="Genomic_DNA"/>
</dbReference>
<name>A0A934KKU5_9BACT</name>
<dbReference type="InterPro" id="IPR014710">
    <property type="entry name" value="RmlC-like_jellyroll"/>
</dbReference>
<evidence type="ECO:0000259" key="1">
    <source>
        <dbReference type="Pfam" id="PF07883"/>
    </source>
</evidence>
<accession>A0A934KKU5</accession>
<organism evidence="2 3">
    <name type="scientific">Candidatus Dormiibacter inghamiae</name>
    <dbReference type="NCBI Taxonomy" id="3127013"/>
    <lineage>
        <taxon>Bacteria</taxon>
        <taxon>Bacillati</taxon>
        <taxon>Candidatus Dormiibacterota</taxon>
        <taxon>Candidatus Dormibacteria</taxon>
        <taxon>Candidatus Dormibacterales</taxon>
        <taxon>Candidatus Dormibacteraceae</taxon>
        <taxon>Candidatus Dormiibacter</taxon>
    </lineage>
</organism>
<gene>
    <name evidence="2" type="ORF">JF888_12005</name>
</gene>